<proteinExistence type="predicted"/>
<dbReference type="InterPro" id="IPR036397">
    <property type="entry name" value="RNaseH_sf"/>
</dbReference>
<keyword evidence="2" id="KW-1185">Reference proteome</keyword>
<evidence type="ECO:0008006" key="3">
    <source>
        <dbReference type="Google" id="ProtNLM"/>
    </source>
</evidence>
<evidence type="ECO:0000313" key="2">
    <source>
        <dbReference type="Proteomes" id="UP001148838"/>
    </source>
</evidence>
<protein>
    <recommendedName>
        <fullName evidence="3">Reverse transcriptase</fullName>
    </recommendedName>
</protein>
<comment type="caution">
    <text evidence="1">The sequence shown here is derived from an EMBL/GenBank/DDBJ whole genome shotgun (WGS) entry which is preliminary data.</text>
</comment>
<name>A0ABQ8TKZ8_PERAM</name>
<evidence type="ECO:0000313" key="1">
    <source>
        <dbReference type="EMBL" id="KAJ4447298.1"/>
    </source>
</evidence>
<dbReference type="PANTHER" id="PTHR47326">
    <property type="entry name" value="TRANSPOSABLE ELEMENT TC3 TRANSPOSASE-LIKE PROTEIN"/>
    <property type="match status" value="1"/>
</dbReference>
<gene>
    <name evidence="1" type="ORF">ANN_09302</name>
</gene>
<reference evidence="1 2" key="1">
    <citation type="journal article" date="2022" name="Allergy">
        <title>Genome assembly and annotation of Periplaneta americana reveal a comprehensive cockroach allergen profile.</title>
        <authorList>
            <person name="Wang L."/>
            <person name="Xiong Q."/>
            <person name="Saelim N."/>
            <person name="Wang L."/>
            <person name="Nong W."/>
            <person name="Wan A.T."/>
            <person name="Shi M."/>
            <person name="Liu X."/>
            <person name="Cao Q."/>
            <person name="Hui J.H.L."/>
            <person name="Sookrung N."/>
            <person name="Leung T.F."/>
            <person name="Tungtrongchitr A."/>
            <person name="Tsui S.K.W."/>
        </authorList>
    </citation>
    <scope>NUCLEOTIDE SEQUENCE [LARGE SCALE GENOMIC DNA]</scope>
    <source>
        <strain evidence="1">PWHHKU_190912</strain>
    </source>
</reference>
<dbReference type="Proteomes" id="UP001148838">
    <property type="component" value="Unassembled WGS sequence"/>
</dbReference>
<dbReference type="Gene3D" id="3.30.420.10">
    <property type="entry name" value="Ribonuclease H-like superfamily/Ribonuclease H"/>
    <property type="match status" value="1"/>
</dbReference>
<organism evidence="1 2">
    <name type="scientific">Periplaneta americana</name>
    <name type="common">American cockroach</name>
    <name type="synonym">Blatta americana</name>
    <dbReference type="NCBI Taxonomy" id="6978"/>
    <lineage>
        <taxon>Eukaryota</taxon>
        <taxon>Metazoa</taxon>
        <taxon>Ecdysozoa</taxon>
        <taxon>Arthropoda</taxon>
        <taxon>Hexapoda</taxon>
        <taxon>Insecta</taxon>
        <taxon>Pterygota</taxon>
        <taxon>Neoptera</taxon>
        <taxon>Polyneoptera</taxon>
        <taxon>Dictyoptera</taxon>
        <taxon>Blattodea</taxon>
        <taxon>Blattoidea</taxon>
        <taxon>Blattidae</taxon>
        <taxon>Blattinae</taxon>
        <taxon>Periplaneta</taxon>
    </lineage>
</organism>
<sequence length="254" mass="28727">MAGLCEGGNEPPGSLKARRIISRFGDTNWPARSPDLTGPDFFLWGNLKAGVFQVRPHSIQDLKKRIEAEVQEINETPGLFQSVMYNFRHVAANFCRFKLYKKKWKKIPDKSIRSFRKKSLAAYSTTIFRDVKNVLKQKVDTLTQVNREGLELNGLHQLLVHANDVNMLGENTQTIRENTGILLELSKAIGLEVTPEKRNQAVPGRSQDNRCRHCHKEVETLAHVLGSCPHGEVLRNARLHQVRSIIATALKDAD</sequence>
<dbReference type="PANTHER" id="PTHR47326:SF1">
    <property type="entry name" value="HTH PSQ-TYPE DOMAIN-CONTAINING PROTEIN"/>
    <property type="match status" value="1"/>
</dbReference>
<dbReference type="EMBL" id="JAJSOF020000005">
    <property type="protein sequence ID" value="KAJ4447298.1"/>
    <property type="molecule type" value="Genomic_DNA"/>
</dbReference>
<accession>A0ABQ8TKZ8</accession>